<evidence type="ECO:0000313" key="3">
    <source>
        <dbReference type="Proteomes" id="UP000014975"/>
    </source>
</evidence>
<dbReference type="Proteomes" id="UP000014975">
    <property type="component" value="Unassembled WGS sequence"/>
</dbReference>
<dbReference type="RefSeq" id="WP_020886965.1">
    <property type="nucleotide sequence ID" value="NZ_ATHI01000026.1"/>
</dbReference>
<name>S7T8M2_9BACT</name>
<sequence length="217" mass="23916">MDNFIENYWTKRLDDVKEALEANNFDARVVSDKAAALGLVRDEFLPQFQGGVISFGGSMTIGLSGIHGLVKAAEGITVLDTFDRSISLEDAYERRRQALLCDLFLTGTNAVTEDGWLVNLDMIGNRVGGLNFGPRKVVVVAGRNKIFPDLDSAMLHIKSYTAPANAMRLDKKTPCVTTGRCMDCKSPERICNIWTITEKSFPKARISVILVNQDLGL</sequence>
<dbReference type="eggNOG" id="COG1139">
    <property type="taxonomic scope" value="Bacteria"/>
</dbReference>
<keyword evidence="3" id="KW-1185">Reference proteome</keyword>
<dbReference type="PANTHER" id="PTHR36179">
    <property type="entry name" value="LUD_DOM DOMAIN-CONTAINING PROTEIN"/>
    <property type="match status" value="1"/>
</dbReference>
<dbReference type="InterPro" id="IPR009501">
    <property type="entry name" value="UCP020269"/>
</dbReference>
<dbReference type="PATRIC" id="fig|1121439.3.peg.1619"/>
<dbReference type="STRING" id="1121439.dsat_0271"/>
<organism evidence="2 3">
    <name type="scientific">Alkalidesulfovibrio alkalitolerans DSM 16529</name>
    <dbReference type="NCBI Taxonomy" id="1121439"/>
    <lineage>
        <taxon>Bacteria</taxon>
        <taxon>Pseudomonadati</taxon>
        <taxon>Thermodesulfobacteriota</taxon>
        <taxon>Desulfovibrionia</taxon>
        <taxon>Desulfovibrionales</taxon>
        <taxon>Desulfovibrionaceae</taxon>
        <taxon>Alkalidesulfovibrio</taxon>
    </lineage>
</organism>
<protein>
    <submittedName>
        <fullName evidence="2">Lactate utilization protein B/C</fullName>
    </submittedName>
</protein>
<dbReference type="InterPro" id="IPR003741">
    <property type="entry name" value="LUD_dom"/>
</dbReference>
<comment type="caution">
    <text evidence="2">The sequence shown here is derived from an EMBL/GenBank/DDBJ whole genome shotgun (WGS) entry which is preliminary data.</text>
</comment>
<gene>
    <name evidence="2" type="ORF">dsat_0271</name>
</gene>
<dbReference type="PANTHER" id="PTHR36179:SF2">
    <property type="entry name" value="LUD DOMAIN-CONTAINING PROTEIN"/>
    <property type="match status" value="1"/>
</dbReference>
<dbReference type="AlphaFoldDB" id="S7T8M2"/>
<dbReference type="PIRSF" id="PIRSF020269">
    <property type="entry name" value="DUF1121"/>
    <property type="match status" value="1"/>
</dbReference>
<evidence type="ECO:0000313" key="2">
    <source>
        <dbReference type="EMBL" id="EPR32830.1"/>
    </source>
</evidence>
<dbReference type="Pfam" id="PF02589">
    <property type="entry name" value="LUD_dom"/>
    <property type="match status" value="1"/>
</dbReference>
<feature type="domain" description="LUD" evidence="1">
    <location>
        <begin position="14"/>
        <end position="211"/>
    </location>
</feature>
<proteinExistence type="predicted"/>
<dbReference type="OrthoDB" id="9809147at2"/>
<dbReference type="EMBL" id="ATHI01000026">
    <property type="protein sequence ID" value="EPR32830.1"/>
    <property type="molecule type" value="Genomic_DNA"/>
</dbReference>
<evidence type="ECO:0000259" key="1">
    <source>
        <dbReference type="Pfam" id="PF02589"/>
    </source>
</evidence>
<accession>S7T8M2</accession>
<reference evidence="2 3" key="1">
    <citation type="journal article" date="2013" name="Genome Announc.">
        <title>Draft genome sequences for three mercury-methylating, sulfate-reducing bacteria.</title>
        <authorList>
            <person name="Brown S.D."/>
            <person name="Hurt R.A.Jr."/>
            <person name="Gilmour C.C."/>
            <person name="Elias D.A."/>
        </authorList>
    </citation>
    <scope>NUCLEOTIDE SEQUENCE [LARGE SCALE GENOMIC DNA]</scope>
    <source>
        <strain evidence="2 3">DSM 16529</strain>
    </source>
</reference>